<comment type="subcellular location">
    <subcellularLocation>
        <location evidence="1">Nucleus</location>
    </subcellularLocation>
</comment>
<accession>A0AAE0QHY3</accession>
<evidence type="ECO:0000256" key="9">
    <source>
        <dbReference type="ARBA" id="ARBA00040859"/>
    </source>
</evidence>
<reference evidence="12" key="1">
    <citation type="submission" date="2023-06" db="EMBL/GenBank/DDBJ databases">
        <title>Male Hemibagrus guttatus genome.</title>
        <authorList>
            <person name="Bian C."/>
        </authorList>
    </citation>
    <scope>NUCLEOTIDE SEQUENCE</scope>
    <source>
        <strain evidence="12">Male_cb2023</strain>
        <tissue evidence="12">Muscle</tissue>
    </source>
</reference>
<dbReference type="GO" id="GO:0005634">
    <property type="term" value="C:nucleus"/>
    <property type="evidence" value="ECO:0007669"/>
    <property type="project" value="UniProtKB-SubCell"/>
</dbReference>
<organism evidence="12 13">
    <name type="scientific">Hemibagrus guttatus</name>
    <dbReference type="NCBI Taxonomy" id="175788"/>
    <lineage>
        <taxon>Eukaryota</taxon>
        <taxon>Metazoa</taxon>
        <taxon>Chordata</taxon>
        <taxon>Craniata</taxon>
        <taxon>Vertebrata</taxon>
        <taxon>Euteleostomi</taxon>
        <taxon>Actinopterygii</taxon>
        <taxon>Neopterygii</taxon>
        <taxon>Teleostei</taxon>
        <taxon>Ostariophysi</taxon>
        <taxon>Siluriformes</taxon>
        <taxon>Bagridae</taxon>
        <taxon>Hemibagrus</taxon>
    </lineage>
</organism>
<proteinExistence type="predicted"/>
<keyword evidence="3" id="KW-0678">Repressor</keyword>
<sequence>MQTPEAGADSSSTVPLQTSVPVQPAVTTQQVPTQVPVQQQTVQQVQHVYPSQVQYVEENSGVYTNGTIRTYSYSEPQLYSQNSSGSYFDTQGAVPQVSTVVTTHSLANNGSTNGGLTMGLTGGQIISSSGAYLIGSNAMDGSAPHTAAQTTRASPATIEMAIETLQKSEGLSSQRSSLLNSHLQWLLDNYETAEGVSLPRSTLYSHYLRHCQEQKLDPVNAASFGKLIRSIFMGLRTRRLGTRGNSKYHYYGIRVKPDSPLNRLQEDMQYMALRQQPVHQKQRFKSVQKADGFLGDNYSSSGHHNPNAAEQTVLAQSQHHQQFLDASRAIPEFVELDLGENGVDGINMEDIKALQILYREHCEAILDVVVNLQFSLIEKLWQTFWRYSPSNSIEGITMTENSGMSEIEGRLPRVRLLLLCHSEAVLKWMNTCDHLMYQALVEVLIPDVLRPIPSALTQAIRNFAKSLEGWLTNAMSAIPQKMIQTKVSAVSAFAQTLRRYTSLNHLAQAARAVLQNTSQINQMLSDLNRVDFANVQEQASWVCQCEEGMVQRLEQDFKATLQQQSSLEQWAAWLDNVVSQVLKPYEDRPSFPKAARQFLLKWSFYRQAPAPHTTQATLYCSSVSMVIRDLTLRSAASFGSFHLIRLLYDEYMFYLVEHRVAQATGETPIGVMGEFDDLNAMSPTNIDKDEVSEMDSELDEEMHDAGELLTKQEKAEAEVIQVLQVGTMEDGSSAVVGVVQPEMLGTMGLQQQSTIRHCGGAGNAYASV</sequence>
<evidence type="ECO:0000313" key="12">
    <source>
        <dbReference type="EMBL" id="KAK3522236.1"/>
    </source>
</evidence>
<keyword evidence="13" id="KW-1185">Reference proteome</keyword>
<keyword evidence="4" id="KW-0221">Differentiation</keyword>
<dbReference type="SUPFAM" id="SSF46785">
    <property type="entry name" value="Winged helix' DNA-binding domain"/>
    <property type="match status" value="1"/>
</dbReference>
<evidence type="ECO:0000256" key="1">
    <source>
        <dbReference type="ARBA" id="ARBA00004123"/>
    </source>
</evidence>
<dbReference type="GO" id="GO:0000978">
    <property type="term" value="F:RNA polymerase II cis-regulatory region sequence-specific DNA binding"/>
    <property type="evidence" value="ECO:0007669"/>
    <property type="project" value="TreeGrafter"/>
</dbReference>
<evidence type="ECO:0000256" key="4">
    <source>
        <dbReference type="ARBA" id="ARBA00022782"/>
    </source>
</evidence>
<name>A0AAE0QHY3_9TELE</name>
<dbReference type="GO" id="GO:0030154">
    <property type="term" value="P:cell differentiation"/>
    <property type="evidence" value="ECO:0007669"/>
    <property type="project" value="UniProtKB-KW"/>
</dbReference>
<keyword evidence="8" id="KW-0539">Nucleus</keyword>
<dbReference type="InterPro" id="IPR057321">
    <property type="entry name" value="RFX1-4/6/8-like_BCD"/>
</dbReference>
<comment type="caution">
    <text evidence="12">The sequence shown here is derived from an EMBL/GenBank/DDBJ whole genome shotgun (WGS) entry which is preliminary data.</text>
</comment>
<dbReference type="InterPro" id="IPR003150">
    <property type="entry name" value="DNA-bd_RFX"/>
</dbReference>
<dbReference type="Pfam" id="PF25340">
    <property type="entry name" value="BCD_RFX"/>
    <property type="match status" value="1"/>
</dbReference>
<keyword evidence="6" id="KW-0238">DNA-binding</keyword>
<dbReference type="EMBL" id="JAUCMX010000015">
    <property type="protein sequence ID" value="KAK3522236.1"/>
    <property type="molecule type" value="Genomic_DNA"/>
</dbReference>
<keyword evidence="7" id="KW-0804">Transcription</keyword>
<keyword evidence="2" id="KW-0217">Developmental protein</keyword>
<evidence type="ECO:0000256" key="3">
    <source>
        <dbReference type="ARBA" id="ARBA00022491"/>
    </source>
</evidence>
<evidence type="ECO:0000256" key="8">
    <source>
        <dbReference type="ARBA" id="ARBA00023242"/>
    </source>
</evidence>
<dbReference type="PANTHER" id="PTHR12619">
    <property type="entry name" value="RFX TRANSCRIPTION FACTOR FAMILY"/>
    <property type="match status" value="1"/>
</dbReference>
<gene>
    <name evidence="12" type="ORF">QTP70_034133</name>
</gene>
<dbReference type="GO" id="GO:0000981">
    <property type="term" value="F:DNA-binding transcription factor activity, RNA polymerase II-specific"/>
    <property type="evidence" value="ECO:0007669"/>
    <property type="project" value="TreeGrafter"/>
</dbReference>
<dbReference type="FunFam" id="1.10.10.10:FF:000017">
    <property type="entry name" value="transcription factor RFX3 isoform X1"/>
    <property type="match status" value="1"/>
</dbReference>
<evidence type="ECO:0000256" key="2">
    <source>
        <dbReference type="ARBA" id="ARBA00022473"/>
    </source>
</evidence>
<feature type="domain" description="RFX-type winged-helix" evidence="11">
    <location>
        <begin position="182"/>
        <end position="257"/>
    </location>
</feature>
<dbReference type="InterPro" id="IPR007668">
    <property type="entry name" value="RFX1_trans_act"/>
</dbReference>
<dbReference type="PANTHER" id="PTHR12619:SF20">
    <property type="entry name" value="TRANSCRIPTION FACTOR RFX3"/>
    <property type="match status" value="1"/>
</dbReference>
<protein>
    <recommendedName>
        <fullName evidence="9">Transcription factor RFX3</fullName>
    </recommendedName>
    <alternativeName>
        <fullName evidence="10">Regulatory factor X 3</fullName>
    </alternativeName>
</protein>
<evidence type="ECO:0000313" key="13">
    <source>
        <dbReference type="Proteomes" id="UP001274896"/>
    </source>
</evidence>
<evidence type="ECO:0000256" key="7">
    <source>
        <dbReference type="ARBA" id="ARBA00023163"/>
    </source>
</evidence>
<dbReference type="Proteomes" id="UP001274896">
    <property type="component" value="Unassembled WGS sequence"/>
</dbReference>
<dbReference type="AlphaFoldDB" id="A0AAE0QHY3"/>
<evidence type="ECO:0000256" key="10">
    <source>
        <dbReference type="ARBA" id="ARBA00042137"/>
    </source>
</evidence>
<dbReference type="InterPro" id="IPR039779">
    <property type="entry name" value="RFX-like"/>
</dbReference>
<dbReference type="Gene3D" id="1.10.10.10">
    <property type="entry name" value="Winged helix-like DNA-binding domain superfamily/Winged helix DNA-binding domain"/>
    <property type="match status" value="1"/>
</dbReference>
<dbReference type="InterPro" id="IPR036388">
    <property type="entry name" value="WH-like_DNA-bd_sf"/>
</dbReference>
<dbReference type="InterPro" id="IPR036390">
    <property type="entry name" value="WH_DNA-bd_sf"/>
</dbReference>
<dbReference type="Pfam" id="PF04589">
    <property type="entry name" value="RFX1_trans_act"/>
    <property type="match status" value="1"/>
</dbReference>
<keyword evidence="5" id="KW-0805">Transcription regulation</keyword>
<evidence type="ECO:0000256" key="6">
    <source>
        <dbReference type="ARBA" id="ARBA00023125"/>
    </source>
</evidence>
<dbReference type="PROSITE" id="PS51526">
    <property type="entry name" value="RFX_DBD"/>
    <property type="match status" value="1"/>
</dbReference>
<evidence type="ECO:0000256" key="5">
    <source>
        <dbReference type="ARBA" id="ARBA00023015"/>
    </source>
</evidence>
<evidence type="ECO:0000259" key="11">
    <source>
        <dbReference type="PROSITE" id="PS51526"/>
    </source>
</evidence>
<dbReference type="Pfam" id="PF02257">
    <property type="entry name" value="RFX_DNA_binding"/>
    <property type="match status" value="1"/>
</dbReference>